<gene>
    <name evidence="1" type="ORF">MENTE1834_LOCUS40311</name>
</gene>
<dbReference type="Proteomes" id="UP001497535">
    <property type="component" value="Unassembled WGS sequence"/>
</dbReference>
<dbReference type="EMBL" id="CAVMJV010000094">
    <property type="protein sequence ID" value="CAK5093193.1"/>
    <property type="molecule type" value="Genomic_DNA"/>
</dbReference>
<protein>
    <submittedName>
        <fullName evidence="1">Uncharacterized protein</fullName>
    </submittedName>
</protein>
<proteinExistence type="predicted"/>
<keyword evidence="2" id="KW-1185">Reference proteome</keyword>
<accession>A0ACB1ALH3</accession>
<evidence type="ECO:0000313" key="2">
    <source>
        <dbReference type="Proteomes" id="UP001497535"/>
    </source>
</evidence>
<comment type="caution">
    <text evidence="1">The sequence shown here is derived from an EMBL/GenBank/DDBJ whole genome shotgun (WGS) entry which is preliminary data.</text>
</comment>
<evidence type="ECO:0000313" key="1">
    <source>
        <dbReference type="EMBL" id="CAK5093193.1"/>
    </source>
</evidence>
<sequence>MMERKIEEENEFKWDIPIWWSINGKDQPMLWLKDSTELETSAGDSIVLNFRSEGFYRVQYDPDEIHQIRQQLFDNYTKFSMVSRVRIINDAFTLAEGGYLPYEDILNLTKYLVNEEEYPPWEMALTGFNVIQNYFDDEPETEDLRDYIKLLIGDIFDRELDKIGEWKFEDEEKDFFNE</sequence>
<reference evidence="1" key="1">
    <citation type="submission" date="2023-11" db="EMBL/GenBank/DDBJ databases">
        <authorList>
            <person name="Poullet M."/>
        </authorList>
    </citation>
    <scope>NUCLEOTIDE SEQUENCE</scope>
    <source>
        <strain evidence="1">E1834</strain>
    </source>
</reference>
<name>A0ACB1ALH3_MELEN</name>
<organism evidence="1 2">
    <name type="scientific">Meloidogyne enterolobii</name>
    <name type="common">Root-knot nematode worm</name>
    <name type="synonym">Meloidogyne mayaguensis</name>
    <dbReference type="NCBI Taxonomy" id="390850"/>
    <lineage>
        <taxon>Eukaryota</taxon>
        <taxon>Metazoa</taxon>
        <taxon>Ecdysozoa</taxon>
        <taxon>Nematoda</taxon>
        <taxon>Chromadorea</taxon>
        <taxon>Rhabditida</taxon>
        <taxon>Tylenchina</taxon>
        <taxon>Tylenchomorpha</taxon>
        <taxon>Tylenchoidea</taxon>
        <taxon>Meloidogynidae</taxon>
        <taxon>Meloidogyninae</taxon>
        <taxon>Meloidogyne</taxon>
    </lineage>
</organism>